<evidence type="ECO:0000313" key="5">
    <source>
        <dbReference type="Proteomes" id="UP001242342"/>
    </source>
</evidence>
<evidence type="ECO:0000256" key="1">
    <source>
        <dbReference type="SAM" id="Phobius"/>
    </source>
</evidence>
<protein>
    <submittedName>
        <fullName evidence="3">Uncharacterized protein</fullName>
    </submittedName>
</protein>
<keyword evidence="5" id="KW-1185">Reference proteome</keyword>
<feature type="transmembrane region" description="Helical" evidence="1">
    <location>
        <begin position="58"/>
        <end position="77"/>
    </location>
</feature>
<proteinExistence type="predicted"/>
<sequence>MSLIKNIQKGSFWINVLKVGTPFLMIVAVFSLLFKTGGAIFSGDFGTVYNVHFANKQWIRFWLSKIVIALIYSMYIVNKKTK</sequence>
<name>A0A2G1BSL5_9FLAO</name>
<dbReference type="EMBL" id="PDUU01000009">
    <property type="protein sequence ID" value="PHN97026.1"/>
    <property type="molecule type" value="Genomic_DNA"/>
</dbReference>
<dbReference type="Proteomes" id="UP001242342">
    <property type="component" value="Unassembled WGS sequence"/>
</dbReference>
<evidence type="ECO:0000313" key="2">
    <source>
        <dbReference type="EMBL" id="MDP2542809.1"/>
    </source>
</evidence>
<dbReference type="RefSeq" id="WP_099215885.1">
    <property type="nucleotide sequence ID" value="NZ_JAUYVU010000015.1"/>
</dbReference>
<reference evidence="3 4" key="1">
    <citation type="journal article" date="2016" name="Nat. Commun.">
        <title>Microbial interactions lead to rapid micro-scale successions on model marine particles.</title>
        <authorList>
            <person name="Datta M.S."/>
            <person name="Sliwerska E."/>
            <person name="Gore J."/>
            <person name="Polz M.F."/>
            <person name="Cordero O.X."/>
        </authorList>
    </citation>
    <scope>NUCLEOTIDE SEQUENCE [LARGE SCALE GENOMIC DNA]</scope>
    <source>
        <strain evidence="3 4">4G03</strain>
    </source>
</reference>
<feature type="transmembrane region" description="Helical" evidence="1">
    <location>
        <begin position="12"/>
        <end position="34"/>
    </location>
</feature>
<keyword evidence="1" id="KW-0812">Transmembrane</keyword>
<reference evidence="3" key="2">
    <citation type="submission" date="2017-10" db="EMBL/GenBank/DDBJ databases">
        <authorList>
            <person name="Enke T.N."/>
            <person name="Cordero O.X."/>
        </authorList>
    </citation>
    <scope>NUCLEOTIDE SEQUENCE</scope>
    <source>
        <strain evidence="3">4G03</strain>
    </source>
</reference>
<evidence type="ECO:0000313" key="3">
    <source>
        <dbReference type="EMBL" id="PHN97026.1"/>
    </source>
</evidence>
<keyword evidence="1" id="KW-1133">Transmembrane helix</keyword>
<evidence type="ECO:0000313" key="4">
    <source>
        <dbReference type="Proteomes" id="UP000222163"/>
    </source>
</evidence>
<accession>A0A2G1BSL5</accession>
<organism evidence="3 4">
    <name type="scientific">Tenacibaculum discolor</name>
    <dbReference type="NCBI Taxonomy" id="361581"/>
    <lineage>
        <taxon>Bacteria</taxon>
        <taxon>Pseudomonadati</taxon>
        <taxon>Bacteroidota</taxon>
        <taxon>Flavobacteriia</taxon>
        <taxon>Flavobacteriales</taxon>
        <taxon>Flavobacteriaceae</taxon>
        <taxon>Tenacibaculum</taxon>
    </lineage>
</organism>
<keyword evidence="1" id="KW-0472">Membrane</keyword>
<dbReference type="Proteomes" id="UP000222163">
    <property type="component" value="Unassembled WGS sequence"/>
</dbReference>
<comment type="caution">
    <text evidence="3">The sequence shown here is derived from an EMBL/GenBank/DDBJ whole genome shotgun (WGS) entry which is preliminary data.</text>
</comment>
<dbReference type="EMBL" id="JAUYVU010000015">
    <property type="protein sequence ID" value="MDP2542809.1"/>
    <property type="molecule type" value="Genomic_DNA"/>
</dbReference>
<dbReference type="AlphaFoldDB" id="A0A2G1BSL5"/>
<gene>
    <name evidence="3" type="ORF">CSC81_11465</name>
    <name evidence="2" type="ORF">Q8W23_15135</name>
</gene>
<reference evidence="2 5" key="3">
    <citation type="submission" date="2023-07" db="EMBL/GenBank/DDBJ databases">
        <title>Genome content predicts the carbon catabolic preferences of heterotrophic bacteria.</title>
        <authorList>
            <person name="Gralka M."/>
        </authorList>
    </citation>
    <scope>NUCLEOTIDE SEQUENCE [LARGE SCALE GENOMIC DNA]</scope>
    <source>
        <strain evidence="2 5">4G03</strain>
    </source>
</reference>